<dbReference type="RefSeq" id="WP_002637633.1">
    <property type="nucleotide sequence ID" value="NZ_CP012109.1"/>
</dbReference>
<accession>A0A0H4X2M6</accession>
<evidence type="ECO:0000313" key="4">
    <source>
        <dbReference type="Proteomes" id="UP000009026"/>
    </source>
</evidence>
<feature type="compositionally biased region" description="Basic and acidic residues" evidence="1">
    <location>
        <begin position="151"/>
        <end position="160"/>
    </location>
</feature>
<dbReference type="InterPro" id="IPR050229">
    <property type="entry name" value="GlpE_sulfurtransferase"/>
</dbReference>
<reference evidence="3 4" key="1">
    <citation type="journal article" date="2016" name="PLoS ONE">
        <title>Complete Genome Sequence and Comparative Genomics of a Novel Myxobacterium Myxococcus hansupus.</title>
        <authorList>
            <person name="Sharma G."/>
            <person name="Narwani T."/>
            <person name="Subramanian S."/>
        </authorList>
    </citation>
    <scope>NUCLEOTIDE SEQUENCE [LARGE SCALE GENOMIC DNA]</scope>
    <source>
        <strain evidence="4">mixupus</strain>
    </source>
</reference>
<organism evidence="3 4">
    <name type="scientific">Pseudomyxococcus hansupus</name>
    <dbReference type="NCBI Taxonomy" id="1297742"/>
    <lineage>
        <taxon>Bacteria</taxon>
        <taxon>Pseudomonadati</taxon>
        <taxon>Myxococcota</taxon>
        <taxon>Myxococcia</taxon>
        <taxon>Myxococcales</taxon>
        <taxon>Cystobacterineae</taxon>
        <taxon>Myxococcaceae</taxon>
        <taxon>Pseudomyxococcus</taxon>
    </lineage>
</organism>
<dbReference type="Gene3D" id="3.40.250.10">
    <property type="entry name" value="Rhodanese-like domain"/>
    <property type="match status" value="1"/>
</dbReference>
<dbReference type="OrthoDB" id="285281at2"/>
<dbReference type="GO" id="GO:0016740">
    <property type="term" value="F:transferase activity"/>
    <property type="evidence" value="ECO:0007669"/>
    <property type="project" value="UniProtKB-KW"/>
</dbReference>
<evidence type="ECO:0000256" key="1">
    <source>
        <dbReference type="SAM" id="MobiDB-lite"/>
    </source>
</evidence>
<dbReference type="PANTHER" id="PTHR43031">
    <property type="entry name" value="FAD-DEPENDENT OXIDOREDUCTASE"/>
    <property type="match status" value="1"/>
</dbReference>
<dbReference type="InterPro" id="IPR001763">
    <property type="entry name" value="Rhodanese-like_dom"/>
</dbReference>
<keyword evidence="4" id="KW-1185">Reference proteome</keyword>
<dbReference type="SMART" id="SM00450">
    <property type="entry name" value="RHOD"/>
    <property type="match status" value="1"/>
</dbReference>
<dbReference type="PROSITE" id="PS50206">
    <property type="entry name" value="RHODANESE_3"/>
    <property type="match status" value="1"/>
</dbReference>
<dbReference type="eggNOG" id="COG0607">
    <property type="taxonomic scope" value="Bacteria"/>
</dbReference>
<feature type="domain" description="Rhodanese" evidence="2">
    <location>
        <begin position="27"/>
        <end position="117"/>
    </location>
</feature>
<protein>
    <submittedName>
        <fullName evidence="3">Rhodanese-related sulfurtransferase</fullName>
    </submittedName>
</protein>
<evidence type="ECO:0000259" key="2">
    <source>
        <dbReference type="PROSITE" id="PS50206"/>
    </source>
</evidence>
<dbReference type="CDD" id="cd00158">
    <property type="entry name" value="RHOD"/>
    <property type="match status" value="1"/>
</dbReference>
<proteinExistence type="predicted"/>
<gene>
    <name evidence="3" type="ORF">A176_006818</name>
</gene>
<dbReference type="PATRIC" id="fig|1297742.4.peg.6915"/>
<sequence length="225" mass="24086">MSSLFDTATPHPAGYREVEVRPLFDAPRDDLALVDVREPAELDGLLGHIAGVQRAPLSTVPEVVRDWPRQAPVVLVCRSGARSARAAVQLVGLGFTRVMNMRGGMLAWNTAQLPVVRADPAPLPSVEAVRDALFQGLHQLLAHAVLPAREATDAHEHRDSSNAATRDAHSPSTAAPLSRLALAAVLDALQAARPPDIRDAAAFDLLLRDLKDQLAVARARPEGLT</sequence>
<dbReference type="SUPFAM" id="SSF52821">
    <property type="entry name" value="Rhodanese/Cell cycle control phosphatase"/>
    <property type="match status" value="1"/>
</dbReference>
<name>A0A0H4X2M6_9BACT</name>
<dbReference type="AlphaFoldDB" id="A0A0H4X2M6"/>
<evidence type="ECO:0000313" key="3">
    <source>
        <dbReference type="EMBL" id="AKQ69906.1"/>
    </source>
</evidence>
<dbReference type="PANTHER" id="PTHR43031:SF1">
    <property type="entry name" value="PYRIDINE NUCLEOTIDE-DISULPHIDE OXIDOREDUCTASE"/>
    <property type="match status" value="1"/>
</dbReference>
<dbReference type="InterPro" id="IPR036873">
    <property type="entry name" value="Rhodanese-like_dom_sf"/>
</dbReference>
<dbReference type="EMBL" id="CP012109">
    <property type="protein sequence ID" value="AKQ69906.1"/>
    <property type="molecule type" value="Genomic_DNA"/>
</dbReference>
<dbReference type="Proteomes" id="UP000009026">
    <property type="component" value="Chromosome"/>
</dbReference>
<feature type="region of interest" description="Disordered" evidence="1">
    <location>
        <begin position="151"/>
        <end position="172"/>
    </location>
</feature>
<keyword evidence="3" id="KW-0808">Transferase</keyword>
<dbReference type="KEGG" id="mym:A176_006818"/>
<dbReference type="Pfam" id="PF00581">
    <property type="entry name" value="Rhodanese"/>
    <property type="match status" value="1"/>
</dbReference>
<dbReference type="STRING" id="1297742.A176_006818"/>